<dbReference type="AlphaFoldDB" id="A0A150IHF3"/>
<dbReference type="SMART" id="SM01413">
    <property type="entry name" value="Ribosomal_S19e"/>
    <property type="match status" value="1"/>
</dbReference>
<dbReference type="FunFam" id="1.10.10.10:FF:000449">
    <property type="entry name" value="30S ribosomal protein S19e"/>
    <property type="match status" value="1"/>
</dbReference>
<comment type="similarity">
    <text evidence="1 5">Belongs to the eukaryotic ribosomal protein eS19 family.</text>
</comment>
<dbReference type="GO" id="GO:0003735">
    <property type="term" value="F:structural constituent of ribosome"/>
    <property type="evidence" value="ECO:0007669"/>
    <property type="project" value="InterPro"/>
</dbReference>
<dbReference type="SUPFAM" id="SSF46785">
    <property type="entry name" value="Winged helix' DNA-binding domain"/>
    <property type="match status" value="1"/>
</dbReference>
<dbReference type="Pfam" id="PF01090">
    <property type="entry name" value="Ribosomal_S19e"/>
    <property type="match status" value="1"/>
</dbReference>
<dbReference type="InterPro" id="IPR036388">
    <property type="entry name" value="WH-like_DNA-bd_sf"/>
</dbReference>
<dbReference type="EMBL" id="LNJC01000052">
    <property type="protein sequence ID" value="KYC49007.1"/>
    <property type="molecule type" value="Genomic_DNA"/>
</dbReference>
<accession>A0A150IVI2</accession>
<evidence type="ECO:0000313" key="6">
    <source>
        <dbReference type="EMBL" id="KYC44433.1"/>
    </source>
</evidence>
<organism evidence="6 8">
    <name type="scientific">Candidatus Methanofastidiosum methylothiophilum</name>
    <dbReference type="NCBI Taxonomy" id="1705564"/>
    <lineage>
        <taxon>Archaea</taxon>
        <taxon>Methanobacteriati</taxon>
        <taxon>Methanobacteriota</taxon>
        <taxon>Stenosarchaea group</taxon>
        <taxon>Candidatus Methanofastidiosia</taxon>
        <taxon>Candidatus Methanofastidiosales</taxon>
        <taxon>Candidatus Methanofastidiosaceae</taxon>
        <taxon>Candidatus Methanofastidiosum</taxon>
    </lineage>
</organism>
<dbReference type="Gene3D" id="1.10.10.10">
    <property type="entry name" value="Winged helix-like DNA-binding domain superfamily/Winged helix DNA-binding domain"/>
    <property type="match status" value="1"/>
</dbReference>
<keyword evidence="2 5" id="KW-0689">Ribosomal protein</keyword>
<dbReference type="InterPro" id="IPR027548">
    <property type="entry name" value="Ribosomal_eS19_archaeal"/>
</dbReference>
<protein>
    <recommendedName>
        <fullName evidence="4 5">Small ribosomal subunit protein eS19</fullName>
    </recommendedName>
</protein>
<evidence type="ECO:0000313" key="7">
    <source>
        <dbReference type="EMBL" id="KYC49007.1"/>
    </source>
</evidence>
<evidence type="ECO:0000313" key="8">
    <source>
        <dbReference type="Proteomes" id="UP000092401"/>
    </source>
</evidence>
<proteinExistence type="inferred from homology"/>
<dbReference type="Proteomes" id="UP000092401">
    <property type="component" value="Unassembled WGS sequence"/>
</dbReference>
<dbReference type="Proteomes" id="UP000092403">
    <property type="component" value="Unassembled WGS sequence"/>
</dbReference>
<gene>
    <name evidence="5" type="primary">rps19e</name>
    <name evidence="6" type="ORF">APG10_01727</name>
    <name evidence="7" type="ORF">APG12_01718</name>
</gene>
<dbReference type="PATRIC" id="fig|1706436.3.peg.1746"/>
<keyword evidence="3 5" id="KW-0687">Ribonucleoprotein</keyword>
<comment type="function">
    <text evidence="5">May be involved in maturation of the 30S ribosomal subunit.</text>
</comment>
<dbReference type="NCBIfam" id="NF006811">
    <property type="entry name" value="PRK09333.1"/>
    <property type="match status" value="1"/>
</dbReference>
<evidence type="ECO:0000256" key="2">
    <source>
        <dbReference type="ARBA" id="ARBA00022980"/>
    </source>
</evidence>
<dbReference type="GO" id="GO:0000028">
    <property type="term" value="P:ribosomal small subunit assembly"/>
    <property type="evidence" value="ECO:0007669"/>
    <property type="project" value="TreeGrafter"/>
</dbReference>
<dbReference type="InterPro" id="IPR036390">
    <property type="entry name" value="WH_DNA-bd_sf"/>
</dbReference>
<dbReference type="EMBL" id="LNGE01000066">
    <property type="protein sequence ID" value="KYC44433.1"/>
    <property type="molecule type" value="Genomic_DNA"/>
</dbReference>
<evidence type="ECO:0000313" key="9">
    <source>
        <dbReference type="Proteomes" id="UP000092403"/>
    </source>
</evidence>
<evidence type="ECO:0000256" key="3">
    <source>
        <dbReference type="ARBA" id="ARBA00023274"/>
    </source>
</evidence>
<comment type="caution">
    <text evidence="6">The sequence shown here is derived from an EMBL/GenBank/DDBJ whole genome shotgun (WGS) entry which is preliminary data.</text>
</comment>
<accession>A0A150IHF3</accession>
<dbReference type="InterPro" id="IPR001266">
    <property type="entry name" value="Ribosomal_eS19"/>
</dbReference>
<comment type="subunit">
    <text evidence="5">Part of the 30S ribosomal subunit.</text>
</comment>
<evidence type="ECO:0000256" key="5">
    <source>
        <dbReference type="HAMAP-Rule" id="MF_01474"/>
    </source>
</evidence>
<evidence type="ECO:0000256" key="4">
    <source>
        <dbReference type="ARBA" id="ARBA00035143"/>
    </source>
</evidence>
<dbReference type="PANTHER" id="PTHR11710:SF0">
    <property type="entry name" value="40S RIBOSOMAL PROTEIN S19"/>
    <property type="match status" value="1"/>
</dbReference>
<dbReference type="HAMAP" id="MF_01474">
    <property type="entry name" value="Ribosomal_eS19"/>
    <property type="match status" value="1"/>
</dbReference>
<dbReference type="GO" id="GO:0022627">
    <property type="term" value="C:cytosolic small ribosomal subunit"/>
    <property type="evidence" value="ECO:0007669"/>
    <property type="project" value="TreeGrafter"/>
</dbReference>
<reference evidence="8 9" key="1">
    <citation type="journal article" date="2016" name="ISME J.">
        <title>Chasing the elusive Euryarchaeota class WSA2: genomes reveal a uniquely fastidious methyl-reducing methanogen.</title>
        <authorList>
            <person name="Nobu M.K."/>
            <person name="Narihiro T."/>
            <person name="Kuroda K."/>
            <person name="Mei R."/>
            <person name="Liu W.T."/>
        </authorList>
    </citation>
    <scope>NUCLEOTIDE SEQUENCE [LARGE SCALE GENOMIC DNA]</scope>
    <source>
        <strain evidence="6">B03fssc0709_Meth_Bin005</strain>
        <strain evidence="7">BMIXfssc0709_Meth_Bin006</strain>
    </source>
</reference>
<dbReference type="GO" id="GO:0006412">
    <property type="term" value="P:translation"/>
    <property type="evidence" value="ECO:0007669"/>
    <property type="project" value="UniProtKB-UniRule"/>
</dbReference>
<evidence type="ECO:0000256" key="1">
    <source>
        <dbReference type="ARBA" id="ARBA00010014"/>
    </source>
</evidence>
<dbReference type="GO" id="GO:0003723">
    <property type="term" value="F:RNA binding"/>
    <property type="evidence" value="ECO:0007669"/>
    <property type="project" value="TreeGrafter"/>
</dbReference>
<dbReference type="PATRIC" id="fig|1706438.3.peg.1722"/>
<sequence length="153" mass="17189">MSIITTVYDVPADMLIDGVKEELKNDKNLAPPQWATFVKTGSSREKAPDQNDWWYIRAASIMRKVYVYGPVGVETLRVDYGGKKNRGVKPEKFTKSSGAIIRKIFSQLEKGGYITKAENGRIISSQGMSLLDKKASEIKSKIEADIPELKKYQ</sequence>
<dbReference type="PANTHER" id="PTHR11710">
    <property type="entry name" value="40S RIBOSOMAL PROTEIN S19"/>
    <property type="match status" value="1"/>
</dbReference>
<name>A0A150IHF3_9EURY</name>